<dbReference type="Proteomes" id="UP000664096">
    <property type="component" value="Unassembled WGS sequence"/>
</dbReference>
<evidence type="ECO:0000313" key="1">
    <source>
        <dbReference type="EMBL" id="MBN9671229.1"/>
    </source>
</evidence>
<sequence length="89" mass="9813">MAAALIISGAFLGGCQSTSTNQPEPKNACEKAKQAGDYNTPVGRTVARAICTGQAEKLSRKEYYVWAWREHTRQRTCQMNTGELCPVDF</sequence>
<accession>A0A939EGQ7</accession>
<evidence type="ECO:0000313" key="2">
    <source>
        <dbReference type="Proteomes" id="UP000664096"/>
    </source>
</evidence>
<comment type="caution">
    <text evidence="1">The sequence shown here is derived from an EMBL/GenBank/DDBJ whole genome shotgun (WGS) entry which is preliminary data.</text>
</comment>
<gene>
    <name evidence="1" type="ORF">JF539_12860</name>
</gene>
<protein>
    <submittedName>
        <fullName evidence="1">Uncharacterized protein</fullName>
    </submittedName>
</protein>
<name>A0A939EGQ7_9HYPH</name>
<dbReference type="RefSeq" id="WP_207141076.1">
    <property type="nucleotide sequence ID" value="NZ_JAEKJZ010000002.1"/>
</dbReference>
<organism evidence="1 2">
    <name type="scientific">Roseibium aggregatum</name>
    <dbReference type="NCBI Taxonomy" id="187304"/>
    <lineage>
        <taxon>Bacteria</taxon>
        <taxon>Pseudomonadati</taxon>
        <taxon>Pseudomonadota</taxon>
        <taxon>Alphaproteobacteria</taxon>
        <taxon>Hyphomicrobiales</taxon>
        <taxon>Stappiaceae</taxon>
        <taxon>Roseibium</taxon>
    </lineage>
</organism>
<dbReference type="EMBL" id="JAEKJZ010000002">
    <property type="protein sequence ID" value="MBN9671229.1"/>
    <property type="molecule type" value="Genomic_DNA"/>
</dbReference>
<reference evidence="1" key="1">
    <citation type="submission" date="2020-12" db="EMBL/GenBank/DDBJ databases">
        <title>Oil enriched cultivation method for isolating marine PHA-producing bacteria.</title>
        <authorList>
            <person name="Zheng W."/>
            <person name="Yu S."/>
            <person name="Huang Y."/>
        </authorList>
    </citation>
    <scope>NUCLEOTIDE SEQUENCE</scope>
    <source>
        <strain evidence="1">SY-2-12</strain>
    </source>
</reference>
<proteinExistence type="predicted"/>
<dbReference type="AlphaFoldDB" id="A0A939EGQ7"/>